<proteinExistence type="predicted"/>
<keyword evidence="2" id="KW-1185">Reference proteome</keyword>
<sequence>MEPLKKKVGRSIALTIRFSNRDPLSLIKELRRPRSDLDSFDEAWIVVDHDGENRSDFLRACGKLSKKSRPVHGVVSVPCFEVWLAAHYCQVRNYQDQRDARRHYAQIAHVREGEKSLPKDFPWDAVAEATQRCRLVGIPEPELDTQGPCPSTTMPHLMRGLGLL</sequence>
<dbReference type="Proteomes" id="UP000614239">
    <property type="component" value="Unassembled WGS sequence"/>
</dbReference>
<organism evidence="1 2">
    <name type="scientific">Actinomyces gaoshouyii</name>
    <dbReference type="NCBI Taxonomy" id="1960083"/>
    <lineage>
        <taxon>Bacteria</taxon>
        <taxon>Bacillati</taxon>
        <taxon>Actinomycetota</taxon>
        <taxon>Actinomycetes</taxon>
        <taxon>Actinomycetales</taxon>
        <taxon>Actinomycetaceae</taxon>
        <taxon>Actinomyces</taxon>
    </lineage>
</organism>
<evidence type="ECO:0000313" key="2">
    <source>
        <dbReference type="Proteomes" id="UP000614239"/>
    </source>
</evidence>
<evidence type="ECO:0000313" key="1">
    <source>
        <dbReference type="EMBL" id="GGO94864.1"/>
    </source>
</evidence>
<comment type="caution">
    <text evidence="1">The sequence shown here is derived from an EMBL/GenBank/DDBJ whole genome shotgun (WGS) entry which is preliminary data.</text>
</comment>
<gene>
    <name evidence="1" type="ORF">GCM10011612_01310</name>
</gene>
<reference evidence="1" key="2">
    <citation type="submission" date="2020-09" db="EMBL/GenBank/DDBJ databases">
        <authorList>
            <person name="Sun Q."/>
            <person name="Zhou Y."/>
        </authorList>
    </citation>
    <scope>NUCLEOTIDE SEQUENCE</scope>
    <source>
        <strain evidence="1">CGMCC 4.7372</strain>
    </source>
</reference>
<reference evidence="1" key="1">
    <citation type="journal article" date="2014" name="Int. J. Syst. Evol. Microbiol.">
        <title>Complete genome sequence of Corynebacterium casei LMG S-19264T (=DSM 44701T), isolated from a smear-ripened cheese.</title>
        <authorList>
            <consortium name="US DOE Joint Genome Institute (JGI-PGF)"/>
            <person name="Walter F."/>
            <person name="Albersmeier A."/>
            <person name="Kalinowski J."/>
            <person name="Ruckert C."/>
        </authorList>
    </citation>
    <scope>NUCLEOTIDE SEQUENCE</scope>
    <source>
        <strain evidence="1">CGMCC 4.7372</strain>
    </source>
</reference>
<evidence type="ECO:0008006" key="3">
    <source>
        <dbReference type="Google" id="ProtNLM"/>
    </source>
</evidence>
<name>A0A8H9H766_9ACTO</name>
<dbReference type="AlphaFoldDB" id="A0A8H9H766"/>
<dbReference type="EMBL" id="BMNJ01000001">
    <property type="protein sequence ID" value="GGO94864.1"/>
    <property type="molecule type" value="Genomic_DNA"/>
</dbReference>
<protein>
    <recommendedName>
        <fullName evidence="3">RloB domain-containing protein</fullName>
    </recommendedName>
</protein>
<dbReference type="InterPro" id="IPR025591">
    <property type="entry name" value="RloB"/>
</dbReference>
<dbReference type="Pfam" id="PF13707">
    <property type="entry name" value="RloB"/>
    <property type="match status" value="1"/>
</dbReference>
<accession>A0A8H9H766</accession>